<reference evidence="1 2" key="1">
    <citation type="journal article" date="2012" name="Extremophiles">
        <title>Thermotomaculum hydrothermale gen. nov., sp. nov., a novel heterotrophic thermophile within the phylum Acidobacteria from a deep-sea hydrothermal vent chimney in the Southern Okinawa Trough.</title>
        <authorList>
            <person name="Izumi H."/>
            <person name="Nunoura T."/>
            <person name="Miyazaki M."/>
            <person name="Mino S."/>
            <person name="Toki T."/>
            <person name="Takai K."/>
            <person name="Sako Y."/>
            <person name="Sawabe T."/>
            <person name="Nakagawa S."/>
        </authorList>
    </citation>
    <scope>NUCLEOTIDE SEQUENCE [LARGE SCALE GENOMIC DNA]</scope>
    <source>
        <strain evidence="1 2">AC55</strain>
    </source>
</reference>
<evidence type="ECO:0000313" key="2">
    <source>
        <dbReference type="Proteomes" id="UP000595564"/>
    </source>
</evidence>
<accession>A0A7R6SYC8</accession>
<evidence type="ECO:0000313" key="1">
    <source>
        <dbReference type="EMBL" id="BBB32500.1"/>
    </source>
</evidence>
<sequence length="99" mass="11327">MSDNKPNNPHQIQLQIDDKVAEGIYVNSANVMFNKGEFVIDFIRVTPPPGKPKVMSRVIMSPIQMKAFLKALENNVEKYENQHGKIILDEKDKKVGFDR</sequence>
<dbReference type="KEGG" id="thyd:TTHT_0946"/>
<evidence type="ECO:0008006" key="3">
    <source>
        <dbReference type="Google" id="ProtNLM"/>
    </source>
</evidence>
<dbReference type="InterPro" id="IPR021857">
    <property type="entry name" value="DUF3467"/>
</dbReference>
<name>A0A7R6SYC8_9BACT</name>
<keyword evidence="2" id="KW-1185">Reference proteome</keyword>
<organism evidence="1 2">
    <name type="scientific">Thermotomaculum hydrothermale</name>
    <dbReference type="NCBI Taxonomy" id="981385"/>
    <lineage>
        <taxon>Bacteria</taxon>
        <taxon>Pseudomonadati</taxon>
        <taxon>Acidobacteriota</taxon>
        <taxon>Holophagae</taxon>
        <taxon>Thermotomaculales</taxon>
        <taxon>Thermotomaculaceae</taxon>
        <taxon>Thermotomaculum</taxon>
    </lineage>
</organism>
<protein>
    <recommendedName>
        <fullName evidence="3">DUF3467 domain-containing protein</fullName>
    </recommendedName>
</protein>
<dbReference type="EMBL" id="AP017470">
    <property type="protein sequence ID" value="BBB32500.1"/>
    <property type="molecule type" value="Genomic_DNA"/>
</dbReference>
<gene>
    <name evidence="1" type="ORF">TTHT_0946</name>
</gene>
<dbReference type="Pfam" id="PF11950">
    <property type="entry name" value="DUF3467"/>
    <property type="match status" value="1"/>
</dbReference>
<dbReference type="Proteomes" id="UP000595564">
    <property type="component" value="Chromosome"/>
</dbReference>
<proteinExistence type="predicted"/>
<dbReference type="RefSeq" id="WP_201328851.1">
    <property type="nucleotide sequence ID" value="NZ_AP017470.1"/>
</dbReference>
<dbReference type="AlphaFoldDB" id="A0A7R6SYC8"/>